<evidence type="ECO:0000256" key="1">
    <source>
        <dbReference type="SAM" id="MobiDB-lite"/>
    </source>
</evidence>
<sequence>MAQKRRGRREKHQSADSEKEEAEGTTAGSLDVFYAREIQNLGIPAENDECSFGQALSGGAPNGRKNARPGTGKGDQITEIKKAFMNFKEMS</sequence>
<name>A0AAV7J4Y0_COTGL</name>
<evidence type="ECO:0000313" key="2">
    <source>
        <dbReference type="EMBL" id="KAH0566608.1"/>
    </source>
</evidence>
<protein>
    <submittedName>
        <fullName evidence="2">Uncharacterized protein</fullName>
    </submittedName>
</protein>
<keyword evidence="3" id="KW-1185">Reference proteome</keyword>
<gene>
    <name evidence="2" type="ORF">KQX54_002418</name>
</gene>
<proteinExistence type="predicted"/>
<feature type="region of interest" description="Disordered" evidence="1">
    <location>
        <begin position="48"/>
        <end position="78"/>
    </location>
</feature>
<comment type="caution">
    <text evidence="2">The sequence shown here is derived from an EMBL/GenBank/DDBJ whole genome shotgun (WGS) entry which is preliminary data.</text>
</comment>
<dbReference type="AlphaFoldDB" id="A0AAV7J4Y0"/>
<dbReference type="Proteomes" id="UP000826195">
    <property type="component" value="Unassembled WGS sequence"/>
</dbReference>
<feature type="region of interest" description="Disordered" evidence="1">
    <location>
        <begin position="1"/>
        <end position="30"/>
    </location>
</feature>
<reference evidence="2 3" key="1">
    <citation type="journal article" date="2021" name="J. Hered.">
        <title>A chromosome-level genome assembly of the parasitoid wasp, Cotesia glomerata (Hymenoptera: Braconidae).</title>
        <authorList>
            <person name="Pinto B.J."/>
            <person name="Weis J.J."/>
            <person name="Gamble T."/>
            <person name="Ode P.J."/>
            <person name="Paul R."/>
            <person name="Zaspel J.M."/>
        </authorList>
    </citation>
    <scope>NUCLEOTIDE SEQUENCE [LARGE SCALE GENOMIC DNA]</scope>
    <source>
        <strain evidence="2">CgM1</strain>
    </source>
</reference>
<evidence type="ECO:0000313" key="3">
    <source>
        <dbReference type="Proteomes" id="UP000826195"/>
    </source>
</evidence>
<organism evidence="2 3">
    <name type="scientific">Cotesia glomerata</name>
    <name type="common">Lepidopteran parasitic wasp</name>
    <name type="synonym">Apanteles glomeratus</name>
    <dbReference type="NCBI Taxonomy" id="32391"/>
    <lineage>
        <taxon>Eukaryota</taxon>
        <taxon>Metazoa</taxon>
        <taxon>Ecdysozoa</taxon>
        <taxon>Arthropoda</taxon>
        <taxon>Hexapoda</taxon>
        <taxon>Insecta</taxon>
        <taxon>Pterygota</taxon>
        <taxon>Neoptera</taxon>
        <taxon>Endopterygota</taxon>
        <taxon>Hymenoptera</taxon>
        <taxon>Apocrita</taxon>
        <taxon>Ichneumonoidea</taxon>
        <taxon>Braconidae</taxon>
        <taxon>Microgastrinae</taxon>
        <taxon>Cotesia</taxon>
    </lineage>
</organism>
<accession>A0AAV7J4Y0</accession>
<dbReference type="EMBL" id="JAHXZJ010000001">
    <property type="protein sequence ID" value="KAH0566608.1"/>
    <property type="molecule type" value="Genomic_DNA"/>
</dbReference>
<feature type="compositionally biased region" description="Basic residues" evidence="1">
    <location>
        <begin position="1"/>
        <end position="11"/>
    </location>
</feature>